<proteinExistence type="predicted"/>
<dbReference type="Proteomes" id="UP000799753">
    <property type="component" value="Unassembled WGS sequence"/>
</dbReference>
<reference evidence="2" key="1">
    <citation type="journal article" date="2020" name="Stud. Mycol.">
        <title>101 Dothideomycetes genomes: a test case for predicting lifestyles and emergence of pathogens.</title>
        <authorList>
            <person name="Haridas S."/>
            <person name="Albert R."/>
            <person name="Binder M."/>
            <person name="Bloem J."/>
            <person name="Labutti K."/>
            <person name="Salamov A."/>
            <person name="Andreopoulos B."/>
            <person name="Baker S."/>
            <person name="Barry K."/>
            <person name="Bills G."/>
            <person name="Bluhm B."/>
            <person name="Cannon C."/>
            <person name="Castanera R."/>
            <person name="Culley D."/>
            <person name="Daum C."/>
            <person name="Ezra D."/>
            <person name="Gonzalez J."/>
            <person name="Henrissat B."/>
            <person name="Kuo A."/>
            <person name="Liang C."/>
            <person name="Lipzen A."/>
            <person name="Lutzoni F."/>
            <person name="Magnuson J."/>
            <person name="Mondo S."/>
            <person name="Nolan M."/>
            <person name="Ohm R."/>
            <person name="Pangilinan J."/>
            <person name="Park H.-J."/>
            <person name="Ramirez L."/>
            <person name="Alfaro M."/>
            <person name="Sun H."/>
            <person name="Tritt A."/>
            <person name="Yoshinaga Y."/>
            <person name="Zwiers L.-H."/>
            <person name="Turgeon B."/>
            <person name="Goodwin S."/>
            <person name="Spatafora J."/>
            <person name="Crous P."/>
            <person name="Grigoriev I."/>
        </authorList>
    </citation>
    <scope>NUCLEOTIDE SEQUENCE</scope>
    <source>
        <strain evidence="2">CBS 473.64</strain>
    </source>
</reference>
<organism evidence="2 3">
    <name type="scientific">Massarina eburnea CBS 473.64</name>
    <dbReference type="NCBI Taxonomy" id="1395130"/>
    <lineage>
        <taxon>Eukaryota</taxon>
        <taxon>Fungi</taxon>
        <taxon>Dikarya</taxon>
        <taxon>Ascomycota</taxon>
        <taxon>Pezizomycotina</taxon>
        <taxon>Dothideomycetes</taxon>
        <taxon>Pleosporomycetidae</taxon>
        <taxon>Pleosporales</taxon>
        <taxon>Massarineae</taxon>
        <taxon>Massarinaceae</taxon>
        <taxon>Massarina</taxon>
    </lineage>
</organism>
<feature type="domain" description="Heterokaryon incompatibility" evidence="1">
    <location>
        <begin position="56"/>
        <end position="202"/>
    </location>
</feature>
<dbReference type="AlphaFoldDB" id="A0A6A6RQN2"/>
<gene>
    <name evidence="2" type="ORF">P280DRAFT_409422</name>
</gene>
<evidence type="ECO:0000313" key="3">
    <source>
        <dbReference type="Proteomes" id="UP000799753"/>
    </source>
</evidence>
<dbReference type="PANTHER" id="PTHR24148:SF64">
    <property type="entry name" value="HETEROKARYON INCOMPATIBILITY DOMAIN-CONTAINING PROTEIN"/>
    <property type="match status" value="1"/>
</dbReference>
<name>A0A6A6RQN2_9PLEO</name>
<evidence type="ECO:0000259" key="1">
    <source>
        <dbReference type="Pfam" id="PF06985"/>
    </source>
</evidence>
<protein>
    <recommendedName>
        <fullName evidence="1">Heterokaryon incompatibility domain-containing protein</fullName>
    </recommendedName>
</protein>
<evidence type="ECO:0000313" key="2">
    <source>
        <dbReference type="EMBL" id="KAF2636548.1"/>
    </source>
</evidence>
<dbReference type="Pfam" id="PF06985">
    <property type="entry name" value="HET"/>
    <property type="match status" value="1"/>
</dbReference>
<dbReference type="OrthoDB" id="2504919at2759"/>
<dbReference type="InterPro" id="IPR010730">
    <property type="entry name" value="HET"/>
</dbReference>
<accession>A0A6A6RQN2</accession>
<keyword evidence="3" id="KW-1185">Reference proteome</keyword>
<dbReference type="Pfam" id="PF26639">
    <property type="entry name" value="Het-6_barrel"/>
    <property type="match status" value="1"/>
</dbReference>
<sequence>MDVTLKRPTRENCPYRDKVNGSSIRLLRISRSLDGCLAGFLKVFPLADAPPFYSASYTWGEQTSSNTRIWFKSGSLPVLPNLVPFLRMITEHEDFNDGDWWWIDSLCINLADSREREQQVRIMANIYKKSRRAVVWLGEEKYEGDNCTGAIEFMLHLSTLSLAFEHQNVRRNLRGPNFTLEWASVGNMLARPWWSRVWTLQEFVLPKEAKLYCGSRGISRGKFKGAMYNIFLCSKETQNHDIDRDLIPRPVFDAAFNRRRIHQWYSYPHSRGMSLVAILAYLGNQSASDSRDRIYSVLGLMTERDRSVVGNPEYTTSVQQQFAKLVRSFWDEYHSLDIICFSHLFSRYSGTVDLGPNAAVPSWTPDWRVHTEFASPVPLMASQSASEHVGNFRSLHSAKWTAMYDAPGPELRQHADVRFDVNLTEIMCDGVIIDTIDTLGALEGCHPRCKSFVCANDKRVHGIIHNAQYITDAYSLDSLELLDAIARSLVLDRQDKYLRFEAPEKYVSEFLALCRACMEGDSSIHAIFSTWFEQNRGLRFGDYTLETLITTITSDTTSTFVKSLPLPTRHLESPSAFPSPNAEYDDTDAFLSRFLDTVKKKSRRLMVTTDGYVGMAPCRARLSDVVVILFGCSIPLVLRRVGRAGRREMWQVVGEAYIHGFMNGEINKRVQEDEMEVHRFKLI</sequence>
<dbReference type="InterPro" id="IPR052895">
    <property type="entry name" value="HetReg/Transcr_Mod"/>
</dbReference>
<dbReference type="EMBL" id="MU006798">
    <property type="protein sequence ID" value="KAF2636548.1"/>
    <property type="molecule type" value="Genomic_DNA"/>
</dbReference>
<dbReference type="PANTHER" id="PTHR24148">
    <property type="entry name" value="ANKYRIN REPEAT DOMAIN-CONTAINING PROTEIN 39 HOMOLOG-RELATED"/>
    <property type="match status" value="1"/>
</dbReference>